<dbReference type="AlphaFoldDB" id="A0A3N4HUQ5"/>
<evidence type="ECO:0000313" key="2">
    <source>
        <dbReference type="Proteomes" id="UP000275078"/>
    </source>
</evidence>
<dbReference type="PANTHER" id="PTHR21310">
    <property type="entry name" value="AMINOGLYCOSIDE PHOSPHOTRANSFERASE-RELATED-RELATED"/>
    <property type="match status" value="1"/>
</dbReference>
<name>A0A3N4HUQ5_ASCIM</name>
<reference evidence="1 2" key="1">
    <citation type="journal article" date="2018" name="Nat. Ecol. Evol.">
        <title>Pezizomycetes genomes reveal the molecular basis of ectomycorrhizal truffle lifestyle.</title>
        <authorList>
            <person name="Murat C."/>
            <person name="Payen T."/>
            <person name="Noel B."/>
            <person name="Kuo A."/>
            <person name="Morin E."/>
            <person name="Chen J."/>
            <person name="Kohler A."/>
            <person name="Krizsan K."/>
            <person name="Balestrini R."/>
            <person name="Da Silva C."/>
            <person name="Montanini B."/>
            <person name="Hainaut M."/>
            <person name="Levati E."/>
            <person name="Barry K.W."/>
            <person name="Belfiori B."/>
            <person name="Cichocki N."/>
            <person name="Clum A."/>
            <person name="Dockter R.B."/>
            <person name="Fauchery L."/>
            <person name="Guy J."/>
            <person name="Iotti M."/>
            <person name="Le Tacon F."/>
            <person name="Lindquist E.A."/>
            <person name="Lipzen A."/>
            <person name="Malagnac F."/>
            <person name="Mello A."/>
            <person name="Molinier V."/>
            <person name="Miyauchi S."/>
            <person name="Poulain J."/>
            <person name="Riccioni C."/>
            <person name="Rubini A."/>
            <person name="Sitrit Y."/>
            <person name="Splivallo R."/>
            <person name="Traeger S."/>
            <person name="Wang M."/>
            <person name="Zifcakova L."/>
            <person name="Wipf D."/>
            <person name="Zambonelli A."/>
            <person name="Paolocci F."/>
            <person name="Nowrousian M."/>
            <person name="Ottonello S."/>
            <person name="Baldrian P."/>
            <person name="Spatafora J.W."/>
            <person name="Henrissat B."/>
            <person name="Nagy L.G."/>
            <person name="Aury J.M."/>
            <person name="Wincker P."/>
            <person name="Grigoriev I.V."/>
            <person name="Bonfante P."/>
            <person name="Martin F.M."/>
        </authorList>
    </citation>
    <scope>NUCLEOTIDE SEQUENCE [LARGE SCALE GENOMIC DNA]</scope>
    <source>
        <strain evidence="1 2">RN42</strain>
    </source>
</reference>
<organism evidence="1 2">
    <name type="scientific">Ascobolus immersus RN42</name>
    <dbReference type="NCBI Taxonomy" id="1160509"/>
    <lineage>
        <taxon>Eukaryota</taxon>
        <taxon>Fungi</taxon>
        <taxon>Dikarya</taxon>
        <taxon>Ascomycota</taxon>
        <taxon>Pezizomycotina</taxon>
        <taxon>Pezizomycetes</taxon>
        <taxon>Pezizales</taxon>
        <taxon>Ascobolaceae</taxon>
        <taxon>Ascobolus</taxon>
    </lineage>
</organism>
<evidence type="ECO:0008006" key="3">
    <source>
        <dbReference type="Google" id="ProtNLM"/>
    </source>
</evidence>
<protein>
    <recommendedName>
        <fullName evidence="3">Aminoglycoside phosphotransferase domain-containing protein</fullName>
    </recommendedName>
</protein>
<accession>A0A3N4HUQ5</accession>
<evidence type="ECO:0000313" key="1">
    <source>
        <dbReference type="EMBL" id="RPA75570.1"/>
    </source>
</evidence>
<sequence>MITPPAANTMRTKTATAMKRRYSCHTCDRPRPSLQSMDCPTTNLTNELDADPRKWKADHLETTDDLFKGMRQKYSGSSVKADVEYILRNLNAIAPHCKLDYLADSSTSPCTIQHIYFPPNSDYKPTKPPTVDAGTNGLPTPSTRIPGAEHRSLRISLSLVKFAIIDGNGTKYETYLVRYGCPEYNDEADKMACRMNSELATLQYIRSGIGRSPKRDISIPLPTLVTYGRVTTSKVHGYFTIMKINSDSANIKPLVSKSDGLQDINVACFTSLKDPVHMVQSIARFQHNLCKISEYNRNYIDDGIGGVGTIHPNSPVKDYFVDFSPSRAEKVQQINNGDSGQRWQLDHPVLARRTAQPISSGPYRAGWGKKPVWRLWSWYSERVVASHRALTRLQDRRKLMPENTKARRSSLGRLIDQAVGKLAHYLHQTFAENARLDLIDNWTRKLKNFVYPFRGPVACHCLIETVNLVLVMGQITGYTVGQVEDFVCTSTQVGHVERKKVLHVLQMYGKDSNLLHFQSNNRIRYIIFTMDFAYDNPGSRSPTVASHASTPSLLSDSGSDITIWNQDTTEEQIADLLEKTLDPDSELASDLAAFEKEERGRRKGLLAVGFDRTLMTAEALVTKIVKEPQTQRHHLFDSWRLNLESYWEEGDQMLEGESTYFGYGLHFGLQRPAHKYGDEVFHVAACEVATLQLIRQSTTQVPVVPIRVPVVVDYDCTRSSEFGPGLPWILRRMDDVRGNNLWRNKNCSLVEPDQHEGGEPRIRKLESAVKYIAKCQAQLLQISKELQLVGIAGIIGREKYKLFPSAQDPNVAFNHVQIPMCDERDLVAVTTGHPYRGPDGIQAFKEPYKVANGPFATAVEWFSKRLDVLQNRYLNHRTAIPLKNTTRPNTFCAIFREVLEIQLRMTLLPNIKAAFNPDDVRRQEGVLQHNCLDFPSIFHAGWDTKEQDPVVTIIDWTFAHVVPVWRLKTPMFTISDTRLPLPFTGQREKEDLTEAERGRLTEIYEEEMRKGAKEVWEKIEQDAEWVINREFDYAIQILDQ</sequence>
<dbReference type="InterPro" id="IPR051678">
    <property type="entry name" value="AGP_Transferase"/>
</dbReference>
<gene>
    <name evidence="1" type="ORF">BJ508DRAFT_311859</name>
</gene>
<dbReference type="Proteomes" id="UP000275078">
    <property type="component" value="Unassembled WGS sequence"/>
</dbReference>
<proteinExistence type="predicted"/>
<dbReference type="EMBL" id="ML119761">
    <property type="protein sequence ID" value="RPA75570.1"/>
    <property type="molecule type" value="Genomic_DNA"/>
</dbReference>
<dbReference type="PANTHER" id="PTHR21310:SF13">
    <property type="entry name" value="AMINOGLYCOSIDE PHOSPHOTRANSFERASE DOMAIN-CONTAINING PROTEIN"/>
    <property type="match status" value="1"/>
</dbReference>
<keyword evidence="2" id="KW-1185">Reference proteome</keyword>